<dbReference type="InterPro" id="IPR029052">
    <property type="entry name" value="Metallo-depent_PP-like"/>
</dbReference>
<dbReference type="EMBL" id="JAAIKC010000001">
    <property type="protein sequence ID" value="NEW05345.1"/>
    <property type="molecule type" value="Genomic_DNA"/>
</dbReference>
<organism evidence="4">
    <name type="scientific">Paenibacillus sp. SYP-B3998</name>
    <dbReference type="NCBI Taxonomy" id="2678564"/>
    <lineage>
        <taxon>Bacteria</taxon>
        <taxon>Bacillati</taxon>
        <taxon>Bacillota</taxon>
        <taxon>Bacilli</taxon>
        <taxon>Bacillales</taxon>
        <taxon>Paenibacillaceae</taxon>
        <taxon>Paenibacillus</taxon>
    </lineage>
</organism>
<feature type="domain" description="Calcineurin-like phosphoesterase" evidence="3">
    <location>
        <begin position="61"/>
        <end position="224"/>
    </location>
</feature>
<gene>
    <name evidence="4" type="ORF">GK047_04855</name>
</gene>
<name>A0A6G3ZT99_9BACL</name>
<dbReference type="Pfam" id="PF00149">
    <property type="entry name" value="Metallophos"/>
    <property type="match status" value="1"/>
</dbReference>
<dbReference type="CDD" id="cd07385">
    <property type="entry name" value="MPP_YkuE_C"/>
    <property type="match status" value="1"/>
</dbReference>
<evidence type="ECO:0000256" key="2">
    <source>
        <dbReference type="ARBA" id="ARBA00022801"/>
    </source>
</evidence>
<reference evidence="4" key="1">
    <citation type="submission" date="2020-02" db="EMBL/GenBank/DDBJ databases">
        <authorList>
            <person name="Shen X.-R."/>
            <person name="Zhang Y.-X."/>
        </authorList>
    </citation>
    <scope>NUCLEOTIDE SEQUENCE</scope>
    <source>
        <strain evidence="4">SYP-B3998</strain>
    </source>
</reference>
<dbReference type="GO" id="GO:0009245">
    <property type="term" value="P:lipid A biosynthetic process"/>
    <property type="evidence" value="ECO:0007669"/>
    <property type="project" value="TreeGrafter"/>
</dbReference>
<dbReference type="GO" id="GO:0046872">
    <property type="term" value="F:metal ion binding"/>
    <property type="evidence" value="ECO:0007669"/>
    <property type="project" value="UniProtKB-KW"/>
</dbReference>
<keyword evidence="1" id="KW-0479">Metal-binding</keyword>
<evidence type="ECO:0000313" key="4">
    <source>
        <dbReference type="EMBL" id="NEW05345.1"/>
    </source>
</evidence>
<dbReference type="AlphaFoldDB" id="A0A6G3ZT99"/>
<dbReference type="GO" id="GO:0008758">
    <property type="term" value="F:UDP-2,3-diacylglucosamine hydrolase activity"/>
    <property type="evidence" value="ECO:0007669"/>
    <property type="project" value="TreeGrafter"/>
</dbReference>
<dbReference type="InterPro" id="IPR051158">
    <property type="entry name" value="Metallophosphoesterase_sf"/>
</dbReference>
<dbReference type="SUPFAM" id="SSF56300">
    <property type="entry name" value="Metallo-dependent phosphatases"/>
    <property type="match status" value="1"/>
</dbReference>
<dbReference type="InterPro" id="IPR004843">
    <property type="entry name" value="Calcineurin-like_PHP"/>
</dbReference>
<accession>A0A6G3ZT99</accession>
<evidence type="ECO:0000256" key="1">
    <source>
        <dbReference type="ARBA" id="ARBA00022723"/>
    </source>
</evidence>
<dbReference type="InterPro" id="IPR006311">
    <property type="entry name" value="TAT_signal"/>
</dbReference>
<dbReference type="Gene3D" id="3.60.21.10">
    <property type="match status" value="1"/>
</dbReference>
<proteinExistence type="predicted"/>
<comment type="caution">
    <text evidence="4">The sequence shown here is derived from an EMBL/GenBank/DDBJ whole genome shotgun (WGS) entry which is preliminary data.</text>
</comment>
<dbReference type="PANTHER" id="PTHR31302">
    <property type="entry name" value="TRANSMEMBRANE PROTEIN WITH METALLOPHOSPHOESTERASE DOMAIN-RELATED"/>
    <property type="match status" value="1"/>
</dbReference>
<dbReference type="GO" id="GO:0016020">
    <property type="term" value="C:membrane"/>
    <property type="evidence" value="ECO:0007669"/>
    <property type="project" value="GOC"/>
</dbReference>
<keyword evidence="2" id="KW-0378">Hydrolase</keyword>
<dbReference type="PROSITE" id="PS51318">
    <property type="entry name" value="TAT"/>
    <property type="match status" value="1"/>
</dbReference>
<sequence length="286" mass="31685">MSNVEKMSRRSFLKKSIIWTGGLIATPSLSYGYASWIEPNWLQVERVSLTFPTLPEAFKGIRIVQFSDLHFGFHFDVKKLVSVVEKIQAEQPDIVCFTGDLVDYALGHYSQDIRDVLNTIKAKYGCYAVLGNHDYYGDANAVAAVLEDGGFHCLRNNGIRVQKGTQSIWIAGVDDMWEGVPDLKAATKMVNNEEWVLLLSHAPDFADVAALASVHLQLSGHSHGGQVRLPLIGPLASVPYGIKYPSGLYRLGKDKLLTLYTNRGIGVSVHPIRLMCRPEITVLTLL</sequence>
<evidence type="ECO:0000259" key="3">
    <source>
        <dbReference type="Pfam" id="PF00149"/>
    </source>
</evidence>
<protein>
    <submittedName>
        <fullName evidence="4">Metallophosphoesterase</fullName>
    </submittedName>
</protein>
<dbReference type="PANTHER" id="PTHR31302:SF31">
    <property type="entry name" value="PHOSPHODIESTERASE YAEI"/>
    <property type="match status" value="1"/>
</dbReference>